<feature type="domain" description="LysM" evidence="5">
    <location>
        <begin position="426"/>
        <end position="473"/>
    </location>
</feature>
<dbReference type="AlphaFoldDB" id="A0AAV9VV23"/>
<evidence type="ECO:0000256" key="2">
    <source>
        <dbReference type="ARBA" id="ARBA00023026"/>
    </source>
</evidence>
<dbReference type="PANTHER" id="PTHR34997:SF1">
    <property type="entry name" value="PEPTIDOGLYCAN-BINDING LYSIN DOMAIN"/>
    <property type="match status" value="1"/>
</dbReference>
<protein>
    <recommendedName>
        <fullName evidence="5">LysM domain-containing protein</fullName>
    </recommendedName>
</protein>
<feature type="compositionally biased region" description="Pro residues" evidence="3">
    <location>
        <begin position="114"/>
        <end position="127"/>
    </location>
</feature>
<dbReference type="SUPFAM" id="SSF54106">
    <property type="entry name" value="LysM domain"/>
    <property type="match status" value="1"/>
</dbReference>
<dbReference type="Pfam" id="PF01476">
    <property type="entry name" value="LysM"/>
    <property type="match status" value="1"/>
</dbReference>
<evidence type="ECO:0000259" key="5">
    <source>
        <dbReference type="PROSITE" id="PS51782"/>
    </source>
</evidence>
<evidence type="ECO:0000313" key="6">
    <source>
        <dbReference type="EMBL" id="KAK6497003.1"/>
    </source>
</evidence>
<accession>A0AAV9VV23</accession>
<gene>
    <name evidence="6" type="ORF">TWF481_001982</name>
</gene>
<evidence type="ECO:0000256" key="3">
    <source>
        <dbReference type="SAM" id="MobiDB-lite"/>
    </source>
</evidence>
<keyword evidence="7" id="KW-1185">Reference proteome</keyword>
<dbReference type="PROSITE" id="PS51782">
    <property type="entry name" value="LYSM"/>
    <property type="match status" value="4"/>
</dbReference>
<proteinExistence type="predicted"/>
<dbReference type="InterPro" id="IPR052210">
    <property type="entry name" value="LysM1-like"/>
</dbReference>
<name>A0AAV9VV23_9PEZI</name>
<keyword evidence="2" id="KW-0843">Virulence</keyword>
<dbReference type="InterPro" id="IPR036779">
    <property type="entry name" value="LysM_dom_sf"/>
</dbReference>
<feature type="domain" description="LysM" evidence="5">
    <location>
        <begin position="55"/>
        <end position="103"/>
    </location>
</feature>
<reference evidence="6 7" key="1">
    <citation type="submission" date="2023-08" db="EMBL/GenBank/DDBJ databases">
        <authorList>
            <person name="Palmer J.M."/>
        </authorList>
    </citation>
    <scope>NUCLEOTIDE SEQUENCE [LARGE SCALE GENOMIC DNA]</scope>
    <source>
        <strain evidence="6 7">TWF481</strain>
    </source>
</reference>
<feature type="region of interest" description="Disordered" evidence="3">
    <location>
        <begin position="103"/>
        <end position="139"/>
    </location>
</feature>
<dbReference type="PANTHER" id="PTHR34997">
    <property type="entry name" value="AM15"/>
    <property type="match status" value="1"/>
</dbReference>
<feature type="signal peptide" evidence="4">
    <location>
        <begin position="1"/>
        <end position="19"/>
    </location>
</feature>
<evidence type="ECO:0000256" key="1">
    <source>
        <dbReference type="ARBA" id="ARBA00022669"/>
    </source>
</evidence>
<feature type="chain" id="PRO_5043564264" description="LysM domain-containing protein" evidence="4">
    <location>
        <begin position="20"/>
        <end position="475"/>
    </location>
</feature>
<comment type="caution">
    <text evidence="6">The sequence shown here is derived from an EMBL/GenBank/DDBJ whole genome shotgun (WGS) entry which is preliminary data.</text>
</comment>
<keyword evidence="4" id="KW-0732">Signal</keyword>
<sequence>MASFLKKVSILGLVSGGYAAFPYGKIQARGTLVPAPNIRIDPSRNAADTVEGCNLWFRTYEGDTCDTVIKTSEISLEDLINWNPSLEDGNCDDLIQPDTDYCVSIEPPREVDPPAKPTPSRPTPQPEPDNSISTPAPVRPGMTKSCTNFHYVQPGQGCVDILPMYPELSQELLYEWNPSIGAKCNMMWAGTYICVGTSDGPTRNPAATPIQNPGKPTPSPIGAGTTRDCQRWAYARTDDNCYTILSRNKDIDVTIEDLYRWNPTINPDCSGLVERSYICILGPKAPRRPTTTTIKTTTTAPSVKTPSPIALAGTTKNCMKWAFVRSGDDCGTILDRNPGVKSTIQDLFNWNRSIRSDCSALVEGNYICILAPESQFVNKPAPATTMMTTTRTVRRTTTVRRTSTVFANPVSTPSPVQAGTVDGCMQWAYVKEGQTCNDIVNRFDWLSLEMLVRWNPAIGSTCWGLWARTYVCVRA</sequence>
<feature type="domain" description="LysM" evidence="5">
    <location>
        <begin position="148"/>
        <end position="195"/>
    </location>
</feature>
<organism evidence="6 7">
    <name type="scientific">Arthrobotrys musiformis</name>
    <dbReference type="NCBI Taxonomy" id="47236"/>
    <lineage>
        <taxon>Eukaryota</taxon>
        <taxon>Fungi</taxon>
        <taxon>Dikarya</taxon>
        <taxon>Ascomycota</taxon>
        <taxon>Pezizomycotina</taxon>
        <taxon>Orbiliomycetes</taxon>
        <taxon>Orbiliales</taxon>
        <taxon>Orbiliaceae</taxon>
        <taxon>Arthrobotrys</taxon>
    </lineage>
</organism>
<dbReference type="EMBL" id="JAVHJL010000010">
    <property type="protein sequence ID" value="KAK6497003.1"/>
    <property type="molecule type" value="Genomic_DNA"/>
</dbReference>
<dbReference type="Proteomes" id="UP001370758">
    <property type="component" value="Unassembled WGS sequence"/>
</dbReference>
<evidence type="ECO:0000256" key="4">
    <source>
        <dbReference type="SAM" id="SignalP"/>
    </source>
</evidence>
<dbReference type="InterPro" id="IPR018392">
    <property type="entry name" value="LysM"/>
</dbReference>
<evidence type="ECO:0000313" key="7">
    <source>
        <dbReference type="Proteomes" id="UP001370758"/>
    </source>
</evidence>
<feature type="domain" description="LysM" evidence="5">
    <location>
        <begin position="320"/>
        <end position="369"/>
    </location>
</feature>
<dbReference type="GO" id="GO:0008061">
    <property type="term" value="F:chitin binding"/>
    <property type="evidence" value="ECO:0007669"/>
    <property type="project" value="UniProtKB-KW"/>
</dbReference>
<dbReference type="Gene3D" id="3.10.350.10">
    <property type="entry name" value="LysM domain"/>
    <property type="match status" value="5"/>
</dbReference>
<keyword evidence="1" id="KW-0147">Chitin-binding</keyword>